<feature type="transmembrane region" description="Helical" evidence="1">
    <location>
        <begin position="715"/>
        <end position="739"/>
    </location>
</feature>
<dbReference type="GO" id="GO:0016020">
    <property type="term" value="C:membrane"/>
    <property type="evidence" value="ECO:0007669"/>
    <property type="project" value="InterPro"/>
</dbReference>
<evidence type="ECO:0000313" key="2">
    <source>
        <dbReference type="EMBL" id="POM70648.1"/>
    </source>
</evidence>
<feature type="transmembrane region" description="Helical" evidence="1">
    <location>
        <begin position="523"/>
        <end position="541"/>
    </location>
</feature>
<evidence type="ECO:0000256" key="1">
    <source>
        <dbReference type="SAM" id="Phobius"/>
    </source>
</evidence>
<dbReference type="InterPro" id="IPR027272">
    <property type="entry name" value="Piezo"/>
</dbReference>
<dbReference type="GO" id="GO:0005261">
    <property type="term" value="F:monoatomic cation channel activity"/>
    <property type="evidence" value="ECO:0007669"/>
    <property type="project" value="TreeGrafter"/>
</dbReference>
<accession>A0A2P4XYM3</accession>
<keyword evidence="1" id="KW-1133">Transmembrane helix</keyword>
<dbReference type="GO" id="GO:0008381">
    <property type="term" value="F:mechanosensitive monoatomic ion channel activity"/>
    <property type="evidence" value="ECO:0007669"/>
    <property type="project" value="InterPro"/>
</dbReference>
<feature type="non-terminal residue" evidence="2">
    <location>
        <position position="928"/>
    </location>
</feature>
<feature type="transmembrane region" description="Helical" evidence="1">
    <location>
        <begin position="291"/>
        <end position="312"/>
    </location>
</feature>
<evidence type="ECO:0008006" key="4">
    <source>
        <dbReference type="Google" id="ProtNLM"/>
    </source>
</evidence>
<protein>
    <recommendedName>
        <fullName evidence="4">Piezo non-specific cation channel R-Ras-binding domain-containing protein</fullName>
    </recommendedName>
</protein>
<proteinExistence type="predicted"/>
<dbReference type="OrthoDB" id="303066at2759"/>
<feature type="transmembrane region" description="Helical" evidence="1">
    <location>
        <begin position="344"/>
        <end position="361"/>
    </location>
</feature>
<feature type="transmembrane region" description="Helical" evidence="1">
    <location>
        <begin position="892"/>
        <end position="910"/>
    </location>
</feature>
<feature type="transmembrane region" description="Helical" evidence="1">
    <location>
        <begin position="481"/>
        <end position="503"/>
    </location>
</feature>
<feature type="transmembrane region" description="Helical" evidence="1">
    <location>
        <begin position="454"/>
        <end position="474"/>
    </location>
</feature>
<sequence>MRRPSRGPSSSFVGADGRIVLTPTRPQDVAAAYGQVATPSFSDSFRRDQMNTLHSHRSHTSERPGRKLSLRALAALRMAAEVLFALCLMVAVGVRANVVSLYYLLVFCYGVIQSFQSRTLTLLTLGVALLACVGHAVVKGVHGDGSDVAKLFGFRPMQSSREYLQGIGVDVLVLVCSAIHYWYVLRRLNSRSKEQQEEELAQQHFDLFEMGEQLMNRKEPKRDRKKSMLRAVELLSAVLLFLTSVAVPAFASGLLYLVLLVRLIGYTVFVRRMTVQELLSRKSGVKFSSYFLGPGVTNIVLVLSLVIIVAWYCFLLDQVVDNDTAQNIARYAGFANFRNDGVRWQYFFFAGFLFLLFVSCAKLHNLHAAAKDAEANGTASLASGFSSNGATAVDLGSVNADVAQSLLEQHDRSHTDDIKELLSKQSIVVRAFARDGGLLLGSAAAIVWCVSYPSYLSAPFLGLAFVTIASFGVLSSSIFMWLLIAYGTLMALAEYTSNLTINYLDDDYSTYGLRVFDYPFLDIGAHTLCLVFMFLAIRTQWRYQDVLRESRKRRYTAKVADEYNHDEDLEGDRASFANFVRLAKMRSVSLPKAWQRRYHAILMRIQQGWRSAAHVWIVDAKRVICTHLDALVLATILIVALSTHVSFLQIGYLVLAALLMLFFDKRRRFWRVLLLYALGACFAVFVRNVDCTENSELELIGLQCYNPGLYTWGSLWPTLFSAQLLIIFQLVFQLVIYVANSEAIEERMRTKDHVRQNPVFFVSRLAVEIDNWFRICGVLLCYTAFIVIALQFESGPTTLSTNMIGAVQLALFLIIFGNHLGGFQSAPRTSLRLKLLWSLALLIEVLILVARYVYQFEEVAKYLEDHLFTSSFISAQDFGLEYHASNSGISDVFLYLLPTAVMMGLSFWQLSSMMKDVTPYDFFTAGRS</sequence>
<dbReference type="EMBL" id="NCKW01006866">
    <property type="protein sequence ID" value="POM70648.1"/>
    <property type="molecule type" value="Genomic_DNA"/>
</dbReference>
<feature type="transmembrane region" description="Helical" evidence="1">
    <location>
        <begin position="227"/>
        <end position="247"/>
    </location>
</feature>
<name>A0A2P4XYM3_9STRA</name>
<feature type="transmembrane region" description="Helical" evidence="1">
    <location>
        <begin position="163"/>
        <end position="184"/>
    </location>
</feature>
<feature type="transmembrane region" description="Helical" evidence="1">
    <location>
        <begin position="647"/>
        <end position="663"/>
    </location>
</feature>
<reference evidence="2 3" key="1">
    <citation type="journal article" date="2017" name="Genome Biol. Evol.">
        <title>Phytophthora megakarya and P. palmivora, closely related causal agents of cacao black pod rot, underwent increases in genome sizes and gene numbers by different mechanisms.</title>
        <authorList>
            <person name="Ali S.S."/>
            <person name="Shao J."/>
            <person name="Lary D.J."/>
            <person name="Kronmiller B."/>
            <person name="Shen D."/>
            <person name="Strem M.D."/>
            <person name="Amoako-Attah I."/>
            <person name="Akrofi A.Y."/>
            <person name="Begoude B.A."/>
            <person name="Ten Hoopen G.M."/>
            <person name="Coulibaly K."/>
            <person name="Kebe B.I."/>
            <person name="Melnick R.L."/>
            <person name="Guiltinan M.J."/>
            <person name="Tyler B.M."/>
            <person name="Meinhardt L.W."/>
            <person name="Bailey B.A."/>
        </authorList>
    </citation>
    <scope>NUCLEOTIDE SEQUENCE [LARGE SCALE GENOMIC DNA]</scope>
    <source>
        <strain evidence="3">sbr112.9</strain>
    </source>
</reference>
<dbReference type="PANTHER" id="PTHR13167:SF25">
    <property type="entry name" value="PIEZO-TYPE MECHANOSENSITIVE ION CHANNEL COMPONENT"/>
    <property type="match status" value="1"/>
</dbReference>
<feature type="transmembrane region" description="Helical" evidence="1">
    <location>
        <begin position="623"/>
        <end position="641"/>
    </location>
</feature>
<feature type="transmembrane region" description="Helical" evidence="1">
    <location>
        <begin position="670"/>
        <end position="689"/>
    </location>
</feature>
<organism evidence="2 3">
    <name type="scientific">Phytophthora palmivora</name>
    <dbReference type="NCBI Taxonomy" id="4796"/>
    <lineage>
        <taxon>Eukaryota</taxon>
        <taxon>Sar</taxon>
        <taxon>Stramenopiles</taxon>
        <taxon>Oomycota</taxon>
        <taxon>Peronosporomycetes</taxon>
        <taxon>Peronosporales</taxon>
        <taxon>Peronosporaceae</taxon>
        <taxon>Phytophthora</taxon>
    </lineage>
</organism>
<keyword evidence="1" id="KW-0472">Membrane</keyword>
<dbReference type="PANTHER" id="PTHR13167">
    <property type="entry name" value="PIEZO-TYPE MECHANOSENSITIVE ION CHANNEL COMPONENT"/>
    <property type="match status" value="1"/>
</dbReference>
<dbReference type="GO" id="GO:0071260">
    <property type="term" value="P:cellular response to mechanical stimulus"/>
    <property type="evidence" value="ECO:0007669"/>
    <property type="project" value="TreeGrafter"/>
</dbReference>
<dbReference type="Proteomes" id="UP000237271">
    <property type="component" value="Unassembled WGS sequence"/>
</dbReference>
<feature type="transmembrane region" description="Helical" evidence="1">
    <location>
        <begin position="804"/>
        <end position="823"/>
    </location>
</feature>
<feature type="transmembrane region" description="Helical" evidence="1">
    <location>
        <begin position="835"/>
        <end position="854"/>
    </location>
</feature>
<feature type="transmembrane region" description="Helical" evidence="1">
    <location>
        <begin position="772"/>
        <end position="792"/>
    </location>
</feature>
<feature type="transmembrane region" description="Helical" evidence="1">
    <location>
        <begin position="122"/>
        <end position="143"/>
    </location>
</feature>
<keyword evidence="3" id="KW-1185">Reference proteome</keyword>
<dbReference type="GO" id="GO:0042391">
    <property type="term" value="P:regulation of membrane potential"/>
    <property type="evidence" value="ECO:0007669"/>
    <property type="project" value="TreeGrafter"/>
</dbReference>
<comment type="caution">
    <text evidence="2">The sequence shown here is derived from an EMBL/GenBank/DDBJ whole genome shotgun (WGS) entry which is preliminary data.</text>
</comment>
<keyword evidence="1" id="KW-0812">Transmembrane</keyword>
<dbReference type="GO" id="GO:0050982">
    <property type="term" value="P:detection of mechanical stimulus"/>
    <property type="evidence" value="ECO:0007669"/>
    <property type="project" value="TreeGrafter"/>
</dbReference>
<gene>
    <name evidence="2" type="ORF">PHPALM_12880</name>
</gene>
<evidence type="ECO:0000313" key="3">
    <source>
        <dbReference type="Proteomes" id="UP000237271"/>
    </source>
</evidence>
<dbReference type="AlphaFoldDB" id="A0A2P4XYM3"/>